<dbReference type="AlphaFoldDB" id="A0A212K155"/>
<dbReference type="CDD" id="cd13120">
    <property type="entry name" value="BF2867_like_N"/>
    <property type="match status" value="1"/>
</dbReference>
<proteinExistence type="predicted"/>
<dbReference type="Pfam" id="PF13149">
    <property type="entry name" value="Mfa_like_1"/>
    <property type="match status" value="1"/>
</dbReference>
<accession>A0A212K155</accession>
<dbReference type="InterPro" id="IPR042278">
    <property type="entry name" value="Mfa-like_1_N"/>
</dbReference>
<sequence>MKNILIAPILFVVVFTMLFSCSDENLADTGTTGHDTQLQFKSVAVYNENPGSGSGTISEFADGDTIGLYLHGYHRGYPFPYIARYYYWWQSSEPVFLSSNPMRISAYYPYRQNEHAFMNDILVNVEHVSQTDYMYGLANEGYVSREYPYADILMRHVLALVQFKFIKNDYPHDCSVQQVSINNADGVIQLRSKGVLNLENGAVETLDGYYDKAAILPEDMNFYEPYTSEEEYARILVMPIEPVRNDGDLFFEFEIDGRIYTYPLKKGTCWESGNKYTYEVEMVPITRSLKSSGSRENIRVVLTQTSKY</sequence>
<dbReference type="RefSeq" id="WP_296950783.1">
    <property type="nucleotide sequence ID" value="NZ_LT599021.1"/>
</dbReference>
<organism evidence="1">
    <name type="scientific">uncultured Dysgonomonas sp</name>
    <dbReference type="NCBI Taxonomy" id="206096"/>
    <lineage>
        <taxon>Bacteria</taxon>
        <taxon>Pseudomonadati</taxon>
        <taxon>Bacteroidota</taxon>
        <taxon>Bacteroidia</taxon>
        <taxon>Bacteroidales</taxon>
        <taxon>Dysgonomonadaceae</taxon>
        <taxon>Dysgonomonas</taxon>
        <taxon>environmental samples</taxon>
    </lineage>
</organism>
<evidence type="ECO:0000313" key="1">
    <source>
        <dbReference type="EMBL" id="SBW05397.1"/>
    </source>
</evidence>
<evidence type="ECO:0008006" key="2">
    <source>
        <dbReference type="Google" id="ProtNLM"/>
    </source>
</evidence>
<protein>
    <recommendedName>
        <fullName evidence="2">Fimbrillin family protein</fullName>
    </recommendedName>
</protein>
<dbReference type="Gene3D" id="2.60.40.2630">
    <property type="match status" value="1"/>
</dbReference>
<name>A0A212K155_9BACT</name>
<dbReference type="Gene3D" id="2.60.40.2620">
    <property type="entry name" value="Fimbrillin-like"/>
    <property type="match status" value="1"/>
</dbReference>
<dbReference type="InterPro" id="IPR025049">
    <property type="entry name" value="Mfa-like_1"/>
</dbReference>
<dbReference type="CDD" id="cd13121">
    <property type="entry name" value="BF2867_like_C"/>
    <property type="match status" value="1"/>
</dbReference>
<dbReference type="PROSITE" id="PS51257">
    <property type="entry name" value="PROKAR_LIPOPROTEIN"/>
    <property type="match status" value="1"/>
</dbReference>
<gene>
    <name evidence="1" type="ORF">KL86DYS2_12783</name>
</gene>
<reference evidence="1" key="1">
    <citation type="submission" date="2016-04" db="EMBL/GenBank/DDBJ databases">
        <authorList>
            <person name="Evans L.H."/>
            <person name="Alamgir A."/>
            <person name="Owens N."/>
            <person name="Weber N.D."/>
            <person name="Virtaneva K."/>
            <person name="Barbian K."/>
            <person name="Babar A."/>
            <person name="Rosenke K."/>
        </authorList>
    </citation>
    <scope>NUCLEOTIDE SEQUENCE</scope>
    <source>
        <strain evidence="1">86-2</strain>
    </source>
</reference>
<dbReference type="EMBL" id="FLUL01000001">
    <property type="protein sequence ID" value="SBW05397.1"/>
    <property type="molecule type" value="Genomic_DNA"/>
</dbReference>